<proteinExistence type="predicted"/>
<reference evidence="1 2" key="1">
    <citation type="submission" date="2016-06" db="EMBL/GenBank/DDBJ databases">
        <authorList>
            <person name="Kjaerup R.B."/>
            <person name="Dalgaard T.S."/>
            <person name="Juul-Madsen H.R."/>
        </authorList>
    </citation>
    <scope>NUCLEOTIDE SEQUENCE [LARGE SCALE GENOMIC DNA]</scope>
    <source>
        <strain evidence="1 2">DSM 45248</strain>
    </source>
</reference>
<evidence type="ECO:0000313" key="2">
    <source>
        <dbReference type="Proteomes" id="UP000198765"/>
    </source>
</evidence>
<accession>A0A1A8ZJ20</accession>
<dbReference type="RefSeq" id="WP_091193471.1">
    <property type="nucleotide sequence ID" value="NZ_LT594324.1"/>
</dbReference>
<dbReference type="PATRIC" id="fig|299146.4.peg.1972"/>
<organism evidence="1 2">
    <name type="scientific">Micromonospora narathiwatensis</name>
    <dbReference type="NCBI Taxonomy" id="299146"/>
    <lineage>
        <taxon>Bacteria</taxon>
        <taxon>Bacillati</taxon>
        <taxon>Actinomycetota</taxon>
        <taxon>Actinomycetes</taxon>
        <taxon>Micromonosporales</taxon>
        <taxon>Micromonosporaceae</taxon>
        <taxon>Micromonospora</taxon>
    </lineage>
</organism>
<name>A0A1A8ZJ20_9ACTN</name>
<dbReference type="OrthoDB" id="9918451at2"/>
<sequence>MSPPGRLDPAEEDSELTTAIQRFTRAVSRLGLDGEIQPVRQPESAATSVLLQIGRASVLHWLAGLLEQAPGRPADRDWPSLWEHFE</sequence>
<gene>
    <name evidence="1" type="ORF">GA0070621_1911</name>
</gene>
<keyword evidence="2" id="KW-1185">Reference proteome</keyword>
<dbReference type="EMBL" id="LT594324">
    <property type="protein sequence ID" value="SBT43877.1"/>
    <property type="molecule type" value="Genomic_DNA"/>
</dbReference>
<dbReference type="AlphaFoldDB" id="A0A1A8ZJ20"/>
<dbReference type="Proteomes" id="UP000198765">
    <property type="component" value="Chromosome I"/>
</dbReference>
<evidence type="ECO:0000313" key="1">
    <source>
        <dbReference type="EMBL" id="SBT43877.1"/>
    </source>
</evidence>
<protein>
    <submittedName>
        <fullName evidence="1">Uncharacterized protein</fullName>
    </submittedName>
</protein>